<dbReference type="Gene3D" id="3.30.200.20">
    <property type="entry name" value="Phosphorylase Kinase, domain 1"/>
    <property type="match status" value="1"/>
</dbReference>
<dbReference type="SMART" id="SM00220">
    <property type="entry name" value="S_TKc"/>
    <property type="match status" value="1"/>
</dbReference>
<evidence type="ECO:0000256" key="13">
    <source>
        <dbReference type="PIRNR" id="PIRNR000641"/>
    </source>
</evidence>
<dbReference type="FunFam" id="1.10.510.10:FF:000060">
    <property type="entry name" value="G-type lectin S-receptor-like serine/threonine-protein kinase"/>
    <property type="match status" value="1"/>
</dbReference>
<feature type="domain" description="Protein kinase" evidence="17">
    <location>
        <begin position="504"/>
        <end position="782"/>
    </location>
</feature>
<dbReference type="SMART" id="SM00108">
    <property type="entry name" value="B_lectin"/>
    <property type="match status" value="1"/>
</dbReference>
<dbReference type="EMBL" id="VIEB01000953">
    <property type="protein sequence ID" value="TQD77580.1"/>
    <property type="molecule type" value="Genomic_DNA"/>
</dbReference>
<proteinExistence type="inferred from homology"/>
<evidence type="ECO:0000256" key="4">
    <source>
        <dbReference type="ARBA" id="ARBA00022679"/>
    </source>
</evidence>
<keyword evidence="15" id="KW-1133">Transmembrane helix</keyword>
<dbReference type="CDD" id="cd14066">
    <property type="entry name" value="STKc_IRAK"/>
    <property type="match status" value="1"/>
</dbReference>
<dbReference type="PROSITE" id="PS00108">
    <property type="entry name" value="PROTEIN_KINASE_ST"/>
    <property type="match status" value="1"/>
</dbReference>
<keyword evidence="6 13" id="KW-0547">Nucleotide-binding</keyword>
<evidence type="ECO:0000259" key="19">
    <source>
        <dbReference type="PROSITE" id="PS50948"/>
    </source>
</evidence>
<dbReference type="InterPro" id="IPR003609">
    <property type="entry name" value="Pan_app"/>
</dbReference>
<dbReference type="PIRSF" id="PIRSF000641">
    <property type="entry name" value="SRK"/>
    <property type="match status" value="1"/>
</dbReference>
<comment type="catalytic activity">
    <reaction evidence="12 13">
        <text>L-seryl-[protein] + ATP = O-phospho-L-seryl-[protein] + ADP + H(+)</text>
        <dbReference type="Rhea" id="RHEA:17989"/>
        <dbReference type="Rhea" id="RHEA-COMP:9863"/>
        <dbReference type="Rhea" id="RHEA-COMP:11604"/>
        <dbReference type="ChEBI" id="CHEBI:15378"/>
        <dbReference type="ChEBI" id="CHEBI:29999"/>
        <dbReference type="ChEBI" id="CHEBI:30616"/>
        <dbReference type="ChEBI" id="CHEBI:83421"/>
        <dbReference type="ChEBI" id="CHEBI:456216"/>
        <dbReference type="EC" id="2.7.11.1"/>
    </reaction>
</comment>
<evidence type="ECO:0000256" key="8">
    <source>
        <dbReference type="ARBA" id="ARBA00022840"/>
    </source>
</evidence>
<evidence type="ECO:0000256" key="15">
    <source>
        <dbReference type="SAM" id="Phobius"/>
    </source>
</evidence>
<evidence type="ECO:0000256" key="3">
    <source>
        <dbReference type="ARBA" id="ARBA00022527"/>
    </source>
</evidence>
<evidence type="ECO:0000256" key="2">
    <source>
        <dbReference type="ARBA" id="ARBA00022475"/>
    </source>
</evidence>
<evidence type="ECO:0000256" key="5">
    <source>
        <dbReference type="ARBA" id="ARBA00022729"/>
    </source>
</evidence>
<organism evidence="20 21">
    <name type="scientific">Malus baccata</name>
    <name type="common">Siberian crab apple</name>
    <name type="synonym">Pyrus baccata</name>
    <dbReference type="NCBI Taxonomy" id="106549"/>
    <lineage>
        <taxon>Eukaryota</taxon>
        <taxon>Viridiplantae</taxon>
        <taxon>Streptophyta</taxon>
        <taxon>Embryophyta</taxon>
        <taxon>Tracheophyta</taxon>
        <taxon>Spermatophyta</taxon>
        <taxon>Magnoliopsida</taxon>
        <taxon>eudicotyledons</taxon>
        <taxon>Gunneridae</taxon>
        <taxon>Pentapetalae</taxon>
        <taxon>rosids</taxon>
        <taxon>fabids</taxon>
        <taxon>Rosales</taxon>
        <taxon>Rosaceae</taxon>
        <taxon>Amygdaloideae</taxon>
        <taxon>Maleae</taxon>
        <taxon>Malus</taxon>
    </lineage>
</organism>
<dbReference type="Proteomes" id="UP000315295">
    <property type="component" value="Unassembled WGS sequence"/>
</dbReference>
<dbReference type="PROSITE" id="PS50927">
    <property type="entry name" value="BULB_LECTIN"/>
    <property type="match status" value="1"/>
</dbReference>
<sequence>MGGLCFSFMISANLFFLSSTISFAVDGFTPSQCVLDGTTLVSSDGSFELGFFSPGSSKNRYLGIWFKNVPVRTVVWVANRCNPINDTSGVLMINSTGNLVLLSQNSSVVWSTSLVKQAQNATVELLDSGNLVLRDAKDGNSGTYLWQSFDYPSDTLLPGMKLGWDLRTGLKRHLSAWKNSDDPCPGDFTYGIEMQLQAYPEAYILNGSTKFFRTSAWNELTICGSPEHPSPRYSFNFVYNNDEVFVTYKPKIESILSRVVLNQTTSTCARFQWKVGYQAWQDFSSRPTESCDYYGFCGANGNCTSEDPVCKCIQGFSPKSQEKWNLADWSLGCVRNKPLSCHEGDKDEFLKFDGFKLPDTTNSWVDKSMNLKECRDKCLKNCSCTAYTSSDIGGGSGGCTIWFGDLIDIKQVPVAGKEICIRTSAAEIVNNEGENSRKVKIAIIVVGIAIVFSGVLLVGYVIRRRKRKNEEIRERNEDNEGAPRGDMELPLFDLMTVARATDNFSSNKKLGEGGFGPVYKGTLADGQEIAVKRLSRSSSQGLNEFMNEVILIAKLQHRNLVRLLGCCVQGEEKLLLYEYMPNGSLDSSIFDETRRELFDWSKRFNIICGIARGLVYLHQDSRLRIIHRDLKASNVLLDNEMNPKISDFGLARLLTEGDQTVANTDRVIGTYGYMAPEYFMGGQFSVKSDVFSFGVLVLEVITGRENKEFSDPSNSRNLCEHLWRLWNEGKPLELIDTCLGSSGTISEVLRCINIGLLCAQHHPDDRPSMADVVIMLGSQTALARPKQPGFFIERGTPEAGSNSGNQSRSTNELSISLLEA</sequence>
<dbReference type="SUPFAM" id="SSF56112">
    <property type="entry name" value="Protein kinase-like (PK-like)"/>
    <property type="match status" value="1"/>
</dbReference>
<dbReference type="STRING" id="106549.A0A540KTM7"/>
<dbReference type="PANTHER" id="PTHR27002:SF900">
    <property type="entry name" value="S-LOCUS LECTIN KINASE FAMILY PROTEIN"/>
    <property type="match status" value="1"/>
</dbReference>
<feature type="compositionally biased region" description="Polar residues" evidence="14">
    <location>
        <begin position="799"/>
        <end position="814"/>
    </location>
</feature>
<dbReference type="EC" id="2.7.11.1" evidence="13"/>
<evidence type="ECO:0000256" key="12">
    <source>
        <dbReference type="ARBA" id="ARBA00048679"/>
    </source>
</evidence>
<comment type="subcellular location">
    <subcellularLocation>
        <location evidence="1">Cell membrane</location>
        <topology evidence="1">Single-pass type I membrane protein</topology>
    </subcellularLocation>
</comment>
<gene>
    <name evidence="20" type="ORF">C1H46_036885</name>
</gene>
<dbReference type="Gene3D" id="1.10.510.10">
    <property type="entry name" value="Transferase(Phosphotransferase) domain 1"/>
    <property type="match status" value="1"/>
</dbReference>
<evidence type="ECO:0000259" key="18">
    <source>
        <dbReference type="PROSITE" id="PS50927"/>
    </source>
</evidence>
<evidence type="ECO:0000256" key="9">
    <source>
        <dbReference type="ARBA" id="ARBA00023157"/>
    </source>
</evidence>
<protein>
    <recommendedName>
        <fullName evidence="13">Receptor-like serine/threonine-protein kinase</fullName>
        <ecNumber evidence="13">2.7.11.1</ecNumber>
    </recommendedName>
</protein>
<dbReference type="PROSITE" id="PS50011">
    <property type="entry name" value="PROTEIN_KINASE_DOM"/>
    <property type="match status" value="1"/>
</dbReference>
<keyword evidence="7 13" id="KW-0418">Kinase</keyword>
<dbReference type="InterPro" id="IPR000858">
    <property type="entry name" value="S_locus_glycoprot_dom"/>
</dbReference>
<feature type="region of interest" description="Disordered" evidence="14">
    <location>
        <begin position="791"/>
        <end position="820"/>
    </location>
</feature>
<comment type="caution">
    <text evidence="20">The sequence shown here is derived from an EMBL/GenBank/DDBJ whole genome shotgun (WGS) entry which is preliminary data.</text>
</comment>
<keyword evidence="15" id="KW-0472">Membrane</keyword>
<dbReference type="AlphaFoldDB" id="A0A540KTM7"/>
<dbReference type="CDD" id="cd01098">
    <property type="entry name" value="PAN_AP_plant"/>
    <property type="match status" value="1"/>
</dbReference>
<feature type="chain" id="PRO_5021910638" description="Receptor-like serine/threonine-protein kinase" evidence="16">
    <location>
        <begin position="25"/>
        <end position="820"/>
    </location>
</feature>
<dbReference type="Gene3D" id="2.90.10.10">
    <property type="entry name" value="Bulb-type lectin domain"/>
    <property type="match status" value="1"/>
</dbReference>
<dbReference type="SUPFAM" id="SSF51110">
    <property type="entry name" value="alpha-D-mannose-specific plant lectins"/>
    <property type="match status" value="1"/>
</dbReference>
<dbReference type="InterPro" id="IPR011009">
    <property type="entry name" value="Kinase-like_dom_sf"/>
</dbReference>
<dbReference type="SMART" id="SM00473">
    <property type="entry name" value="PAN_AP"/>
    <property type="match status" value="1"/>
</dbReference>
<keyword evidence="2" id="KW-1003">Cell membrane</keyword>
<evidence type="ECO:0000256" key="14">
    <source>
        <dbReference type="SAM" id="MobiDB-lite"/>
    </source>
</evidence>
<dbReference type="CDD" id="cd00028">
    <property type="entry name" value="B_lectin"/>
    <property type="match status" value="1"/>
</dbReference>
<feature type="signal peptide" evidence="16">
    <location>
        <begin position="1"/>
        <end position="24"/>
    </location>
</feature>
<comment type="catalytic activity">
    <reaction evidence="11 13">
        <text>L-threonyl-[protein] + ATP = O-phospho-L-threonyl-[protein] + ADP + H(+)</text>
        <dbReference type="Rhea" id="RHEA:46608"/>
        <dbReference type="Rhea" id="RHEA-COMP:11060"/>
        <dbReference type="Rhea" id="RHEA-COMP:11605"/>
        <dbReference type="ChEBI" id="CHEBI:15378"/>
        <dbReference type="ChEBI" id="CHEBI:30013"/>
        <dbReference type="ChEBI" id="CHEBI:30616"/>
        <dbReference type="ChEBI" id="CHEBI:61977"/>
        <dbReference type="ChEBI" id="CHEBI:456216"/>
        <dbReference type="EC" id="2.7.11.1"/>
    </reaction>
</comment>
<dbReference type="FunFam" id="2.90.10.10:FF:000001">
    <property type="entry name" value="G-type lectin S-receptor-like serine/threonine-protein kinase"/>
    <property type="match status" value="1"/>
</dbReference>
<dbReference type="GO" id="GO:0004674">
    <property type="term" value="F:protein serine/threonine kinase activity"/>
    <property type="evidence" value="ECO:0007669"/>
    <property type="project" value="UniProtKB-KW"/>
</dbReference>
<dbReference type="GO" id="GO:0005886">
    <property type="term" value="C:plasma membrane"/>
    <property type="evidence" value="ECO:0007669"/>
    <property type="project" value="UniProtKB-SubCell"/>
</dbReference>
<feature type="domain" description="Bulb-type lectin" evidence="18">
    <location>
        <begin position="25"/>
        <end position="146"/>
    </location>
</feature>
<dbReference type="GO" id="GO:0106310">
    <property type="term" value="F:protein serine kinase activity"/>
    <property type="evidence" value="ECO:0007669"/>
    <property type="project" value="RHEA"/>
</dbReference>
<feature type="transmembrane region" description="Helical" evidence="15">
    <location>
        <begin position="441"/>
        <end position="462"/>
    </location>
</feature>
<evidence type="ECO:0000256" key="16">
    <source>
        <dbReference type="SAM" id="SignalP"/>
    </source>
</evidence>
<keyword evidence="21" id="KW-1185">Reference proteome</keyword>
<keyword evidence="4 13" id="KW-0808">Transferase</keyword>
<dbReference type="FunFam" id="3.30.200.20:FF:000195">
    <property type="entry name" value="G-type lectin S-receptor-like serine/threonine-protein kinase"/>
    <property type="match status" value="1"/>
</dbReference>
<evidence type="ECO:0000256" key="11">
    <source>
        <dbReference type="ARBA" id="ARBA00047899"/>
    </source>
</evidence>
<dbReference type="Pfam" id="PF00954">
    <property type="entry name" value="S_locus_glycop"/>
    <property type="match status" value="1"/>
</dbReference>
<keyword evidence="8 13" id="KW-0067">ATP-binding</keyword>
<dbReference type="InterPro" id="IPR001480">
    <property type="entry name" value="Bulb-type_lectin_dom"/>
</dbReference>
<accession>A0A540KTM7</accession>
<dbReference type="GO" id="GO:0005524">
    <property type="term" value="F:ATP binding"/>
    <property type="evidence" value="ECO:0007669"/>
    <property type="project" value="UniProtKB-KW"/>
</dbReference>
<dbReference type="InterPro" id="IPR036426">
    <property type="entry name" value="Bulb-type_lectin_dom_sf"/>
</dbReference>
<name>A0A540KTM7_MALBA</name>
<evidence type="ECO:0000256" key="6">
    <source>
        <dbReference type="ARBA" id="ARBA00022741"/>
    </source>
</evidence>
<dbReference type="Pfam" id="PF08276">
    <property type="entry name" value="PAN_2"/>
    <property type="match status" value="1"/>
</dbReference>
<keyword evidence="5 16" id="KW-0732">Signal</keyword>
<keyword evidence="10" id="KW-0325">Glycoprotein</keyword>
<evidence type="ECO:0000259" key="17">
    <source>
        <dbReference type="PROSITE" id="PS50011"/>
    </source>
</evidence>
<keyword evidence="3 13" id="KW-0723">Serine/threonine-protein kinase</keyword>
<dbReference type="InterPro" id="IPR000719">
    <property type="entry name" value="Prot_kinase_dom"/>
</dbReference>
<feature type="domain" description="Apple" evidence="19">
    <location>
        <begin position="341"/>
        <end position="425"/>
    </location>
</feature>
<keyword evidence="15" id="KW-0812">Transmembrane</keyword>
<dbReference type="GO" id="GO:0048544">
    <property type="term" value="P:recognition of pollen"/>
    <property type="evidence" value="ECO:0007669"/>
    <property type="project" value="InterPro"/>
</dbReference>
<evidence type="ECO:0000256" key="10">
    <source>
        <dbReference type="ARBA" id="ARBA00023180"/>
    </source>
</evidence>
<comment type="similarity">
    <text evidence="13">Belongs to the protein kinase superfamily. Ser/Thr protein kinase family.</text>
</comment>
<evidence type="ECO:0000256" key="7">
    <source>
        <dbReference type="ARBA" id="ARBA00022777"/>
    </source>
</evidence>
<evidence type="ECO:0000313" key="21">
    <source>
        <dbReference type="Proteomes" id="UP000315295"/>
    </source>
</evidence>
<evidence type="ECO:0000313" key="20">
    <source>
        <dbReference type="EMBL" id="TQD77580.1"/>
    </source>
</evidence>
<dbReference type="Pfam" id="PF01453">
    <property type="entry name" value="B_lectin"/>
    <property type="match status" value="1"/>
</dbReference>
<evidence type="ECO:0000256" key="1">
    <source>
        <dbReference type="ARBA" id="ARBA00004251"/>
    </source>
</evidence>
<dbReference type="InterPro" id="IPR001245">
    <property type="entry name" value="Ser-Thr/Tyr_kinase_cat_dom"/>
</dbReference>
<dbReference type="InterPro" id="IPR024171">
    <property type="entry name" value="SRK-like_kinase"/>
</dbReference>
<dbReference type="PROSITE" id="PS50948">
    <property type="entry name" value="PAN"/>
    <property type="match status" value="1"/>
</dbReference>
<dbReference type="Pfam" id="PF07714">
    <property type="entry name" value="PK_Tyr_Ser-Thr"/>
    <property type="match status" value="1"/>
</dbReference>
<reference evidence="20 21" key="1">
    <citation type="journal article" date="2019" name="G3 (Bethesda)">
        <title>Sequencing of a Wild Apple (Malus baccata) Genome Unravels the Differences Between Cultivated and Wild Apple Species Regarding Disease Resistance and Cold Tolerance.</title>
        <authorList>
            <person name="Chen X."/>
        </authorList>
    </citation>
    <scope>NUCLEOTIDE SEQUENCE [LARGE SCALE GENOMIC DNA]</scope>
    <source>
        <strain evidence="21">cv. Shandingzi</strain>
        <tissue evidence="20">Leaves</tissue>
    </source>
</reference>
<dbReference type="InterPro" id="IPR008271">
    <property type="entry name" value="Ser/Thr_kinase_AS"/>
</dbReference>
<dbReference type="PANTHER" id="PTHR27002">
    <property type="entry name" value="RECEPTOR-LIKE SERINE/THREONINE-PROTEIN KINASE SD1-8"/>
    <property type="match status" value="1"/>
</dbReference>
<keyword evidence="9" id="KW-1015">Disulfide bond</keyword>